<proteinExistence type="predicted"/>
<name>A0A8H5FAB5_9AGAR</name>
<reference evidence="1 2" key="1">
    <citation type="journal article" date="2020" name="ISME J.">
        <title>Uncovering the hidden diversity of litter-decomposition mechanisms in mushroom-forming fungi.</title>
        <authorList>
            <person name="Floudas D."/>
            <person name="Bentzer J."/>
            <person name="Ahren D."/>
            <person name="Johansson T."/>
            <person name="Persson P."/>
            <person name="Tunlid A."/>
        </authorList>
    </citation>
    <scope>NUCLEOTIDE SEQUENCE [LARGE SCALE GENOMIC DNA]</scope>
    <source>
        <strain evidence="1 2">CBS 101986</strain>
    </source>
</reference>
<dbReference type="InterPro" id="IPR032675">
    <property type="entry name" value="LRR_dom_sf"/>
</dbReference>
<evidence type="ECO:0000313" key="2">
    <source>
        <dbReference type="Proteomes" id="UP000567179"/>
    </source>
</evidence>
<dbReference type="AlphaFoldDB" id="A0A8H5FAB5"/>
<sequence length="482" mass="54557">MHAVLKTKDILREIFRHLRPDVLDSDKNDAATPYHAALACKQFLPHALDALWFSMDTLLPLLALIPNSSMMSSDDNALVLNGVLCKEDLEVFDTYARRVHEYIRLLKRGANGIRACVMMDLLDCLGRRCLLPNLRVLRINPQKRELSNSYCFFLSPTLEHLQIQTSPSSEFSFFLPHLVRSAPSLRHLEIYHPTIPANLLHLIARIPKLQTLGTSNNFVICPDTFSTLFPFAEHLNSWTADTVVFRPSTQNSAYLYPPRFSALRELELKEPVDADEILTLFSRGLFPKLDILSLFVPAYDRRHGNPAQYKASWSKVCSIILGDRYKLRTLHLQGDFTSRQITDESKMPLEDLFASTTAHGLVGLSIVMPKLLKCLTPTSIDHLCTRFPSLADLYINVDEPDFISFDALTVLARRLPLLSTLDIGIDGSVLTDPPTVPILSHRLSELSLDKAVIDDPFLFAHYIDRLFPFCTIEESDLELADE</sequence>
<protein>
    <recommendedName>
        <fullName evidence="3">F-box domain-containing protein</fullName>
    </recommendedName>
</protein>
<dbReference type="OrthoDB" id="3543113at2759"/>
<comment type="caution">
    <text evidence="1">The sequence shown here is derived from an EMBL/GenBank/DDBJ whole genome shotgun (WGS) entry which is preliminary data.</text>
</comment>
<dbReference type="SUPFAM" id="SSF52047">
    <property type="entry name" value="RNI-like"/>
    <property type="match status" value="1"/>
</dbReference>
<evidence type="ECO:0008006" key="3">
    <source>
        <dbReference type="Google" id="ProtNLM"/>
    </source>
</evidence>
<gene>
    <name evidence="1" type="ORF">D9619_009423</name>
</gene>
<evidence type="ECO:0000313" key="1">
    <source>
        <dbReference type="EMBL" id="KAF5329591.1"/>
    </source>
</evidence>
<dbReference type="Proteomes" id="UP000567179">
    <property type="component" value="Unassembled WGS sequence"/>
</dbReference>
<dbReference type="EMBL" id="JAACJJ010000002">
    <property type="protein sequence ID" value="KAF5329591.1"/>
    <property type="molecule type" value="Genomic_DNA"/>
</dbReference>
<keyword evidence="2" id="KW-1185">Reference proteome</keyword>
<accession>A0A8H5FAB5</accession>
<dbReference type="Gene3D" id="3.80.10.10">
    <property type="entry name" value="Ribonuclease Inhibitor"/>
    <property type="match status" value="1"/>
</dbReference>
<organism evidence="1 2">
    <name type="scientific">Psilocybe cf. subviscida</name>
    <dbReference type="NCBI Taxonomy" id="2480587"/>
    <lineage>
        <taxon>Eukaryota</taxon>
        <taxon>Fungi</taxon>
        <taxon>Dikarya</taxon>
        <taxon>Basidiomycota</taxon>
        <taxon>Agaricomycotina</taxon>
        <taxon>Agaricomycetes</taxon>
        <taxon>Agaricomycetidae</taxon>
        <taxon>Agaricales</taxon>
        <taxon>Agaricineae</taxon>
        <taxon>Strophariaceae</taxon>
        <taxon>Psilocybe</taxon>
    </lineage>
</organism>